<keyword evidence="1" id="KW-0732">Signal</keyword>
<reference evidence="2" key="1">
    <citation type="submission" date="2020-05" db="EMBL/GenBank/DDBJ databases">
        <title>Phylogenomic resolution of chytrid fungi.</title>
        <authorList>
            <person name="Stajich J.E."/>
            <person name="Amses K."/>
            <person name="Simmons R."/>
            <person name="Seto K."/>
            <person name="Myers J."/>
            <person name="Bonds A."/>
            <person name="Quandt C.A."/>
            <person name="Barry K."/>
            <person name="Liu P."/>
            <person name="Grigoriev I."/>
            <person name="Longcore J.E."/>
            <person name="James T.Y."/>
        </authorList>
    </citation>
    <scope>NUCLEOTIDE SEQUENCE</scope>
    <source>
        <strain evidence="2">JEL0513</strain>
    </source>
</reference>
<feature type="signal peptide" evidence="1">
    <location>
        <begin position="1"/>
        <end position="18"/>
    </location>
</feature>
<evidence type="ECO:0000313" key="3">
    <source>
        <dbReference type="Proteomes" id="UP001211907"/>
    </source>
</evidence>
<dbReference type="EMBL" id="JADGJH010000414">
    <property type="protein sequence ID" value="KAJ3129657.1"/>
    <property type="molecule type" value="Genomic_DNA"/>
</dbReference>
<name>A0AAD5XHZ0_9FUNG</name>
<evidence type="ECO:0000256" key="1">
    <source>
        <dbReference type="SAM" id="SignalP"/>
    </source>
</evidence>
<organism evidence="2 3">
    <name type="scientific">Physocladia obscura</name>
    <dbReference type="NCBI Taxonomy" id="109957"/>
    <lineage>
        <taxon>Eukaryota</taxon>
        <taxon>Fungi</taxon>
        <taxon>Fungi incertae sedis</taxon>
        <taxon>Chytridiomycota</taxon>
        <taxon>Chytridiomycota incertae sedis</taxon>
        <taxon>Chytridiomycetes</taxon>
        <taxon>Chytridiales</taxon>
        <taxon>Chytriomycetaceae</taxon>
        <taxon>Physocladia</taxon>
    </lineage>
</organism>
<sequence>MFGIIFVLAVAVKIAVEAGNTRTTASITETSTSGSNTTSITVTSSSTCVTNSSAEPGSIYMLSPTSNDLDTSAAVVGGKLNFTWSYGSGTTTPKLINLYWALIPTSNDLTTVSEVTAATYYENTPVATNISGLSMSYMWTVTGLQPGNYKFRIVADGIDLAYYTLEHTGEVQCYKSGQAFPATSTESYVIAGNSQLVQYPNKFAANSAISIFSSTKRETWKERKERFAAKKLRSGKLKD</sequence>
<dbReference type="Proteomes" id="UP001211907">
    <property type="component" value="Unassembled WGS sequence"/>
</dbReference>
<keyword evidence="3" id="KW-1185">Reference proteome</keyword>
<evidence type="ECO:0000313" key="2">
    <source>
        <dbReference type="EMBL" id="KAJ3129657.1"/>
    </source>
</evidence>
<protein>
    <submittedName>
        <fullName evidence="2">Uncharacterized protein</fullName>
    </submittedName>
</protein>
<proteinExistence type="predicted"/>
<comment type="caution">
    <text evidence="2">The sequence shown here is derived from an EMBL/GenBank/DDBJ whole genome shotgun (WGS) entry which is preliminary data.</text>
</comment>
<accession>A0AAD5XHZ0</accession>
<dbReference type="AlphaFoldDB" id="A0AAD5XHZ0"/>
<gene>
    <name evidence="2" type="ORF">HK100_008489</name>
</gene>
<feature type="chain" id="PRO_5042024992" evidence="1">
    <location>
        <begin position="19"/>
        <end position="239"/>
    </location>
</feature>